<sequence>MKIIEKQFIGHDNEILMVYHEGIYSVSICINNLKNYCNQLYRQFNSREEAQQFYLALIQLKSQN</sequence>
<geneLocation type="plasmid" evidence="1">
    <name>pGTC2</name>
</geneLocation>
<dbReference type="RefSeq" id="WP_194180286.1">
    <property type="nucleotide sequence ID" value="NZ_JAAOLT010000008.1"/>
</dbReference>
<name>A0A1W6QWD3_ENTFL</name>
<keyword evidence="1" id="KW-0614">Plasmid</keyword>
<accession>A0A1W6QWD3</accession>
<evidence type="ECO:0000313" key="1">
    <source>
        <dbReference type="EMBL" id="ARO45617.1"/>
    </source>
</evidence>
<protein>
    <submittedName>
        <fullName evidence="1">Uncharacterized protein</fullName>
    </submittedName>
</protein>
<dbReference type="EMBL" id="KY270848">
    <property type="protein sequence ID" value="ARO45617.1"/>
    <property type="molecule type" value="Genomic_DNA"/>
</dbReference>
<proteinExistence type="predicted"/>
<organism evidence="1">
    <name type="scientific">Enterococcus faecalis</name>
    <name type="common">Streptococcus faecalis</name>
    <dbReference type="NCBI Taxonomy" id="1351"/>
    <lineage>
        <taxon>Bacteria</taxon>
        <taxon>Bacillati</taxon>
        <taxon>Bacillota</taxon>
        <taxon>Bacilli</taxon>
        <taxon>Lactobacillales</taxon>
        <taxon>Enterococcaceae</taxon>
        <taxon>Enterococcus</taxon>
    </lineage>
</organism>
<reference evidence="1" key="1">
    <citation type="submission" date="2016-11" db="EMBL/GenBank/DDBJ databases">
        <title>Characterization of a Plasmid Isolated from Enterococcus faecalis found in the Fecal Material of a Blue Whale.</title>
        <authorList>
            <person name="McLaughlin R."/>
        </authorList>
    </citation>
    <scope>NUCLEOTIDE SEQUENCE</scope>
    <source>
        <strain evidence="1">2</strain>
        <plasmid evidence="1">pGTC2</plasmid>
    </source>
</reference>
<dbReference type="AlphaFoldDB" id="A0A1W6QWD3"/>